<feature type="coiled-coil region" evidence="1">
    <location>
        <begin position="178"/>
        <end position="212"/>
    </location>
</feature>
<comment type="caution">
    <text evidence="3">The sequence shown here is derived from an EMBL/GenBank/DDBJ whole genome shotgun (WGS) entry which is preliminary data.</text>
</comment>
<gene>
    <name evidence="3" type="ORF">RYX45_06650</name>
</gene>
<keyword evidence="2" id="KW-1133">Transmembrane helix</keyword>
<evidence type="ECO:0000256" key="2">
    <source>
        <dbReference type="SAM" id="Phobius"/>
    </source>
</evidence>
<reference evidence="3" key="1">
    <citation type="submission" date="2023-10" db="EMBL/GenBank/DDBJ databases">
        <title>Screening of Alkalihalophilus pseudofirmusBZ-TG-HK211 and Its Alleviation of Salt Stress on Rapeseed Growth.</title>
        <authorList>
            <person name="Zhao B."/>
            <person name="Guo T."/>
        </authorList>
    </citation>
    <scope>NUCLEOTIDE SEQUENCE</scope>
    <source>
        <strain evidence="3">BZ-TG-HK211</strain>
    </source>
</reference>
<keyword evidence="2" id="KW-0812">Transmembrane</keyword>
<sequence>MMREEKIKTKLSVLSKELNELFNILYNHSKTHQNLTWTLMTKNAFILLFRKVQLLLSLQGFLSILLILIPSYLLNETTSAFEHIINLPPSSLMLLIAVAAVITFLFIRTLTLNEMSRIESDLFHIEVFERRRQIEYRSLIALAKELDFIDRLRADIIREIEEANSQEPSGEGGYESLVKKLEEAIQFKNEAIESLLVQLEETEDSADLFREKYDLLIDFLFQLKAKLNLLVTDQFNLDNLDFGVNYSLYKVNEDHLTFIDSYGLNKAELDVSIPMSEGKNKYVMSIDKTQENPLVLTDFISWKRTLQDGTEWIISLHLDQSNRHKLNLSEEAGKLNVTITQELLWICCELLNKFSPHSTTQ</sequence>
<evidence type="ECO:0000313" key="4">
    <source>
        <dbReference type="Proteomes" id="UP001285636"/>
    </source>
</evidence>
<organism evidence="3 4">
    <name type="scientific">Alkalihalophilus pseudofirmus</name>
    <name type="common">Bacillus pseudofirmus</name>
    <dbReference type="NCBI Taxonomy" id="79885"/>
    <lineage>
        <taxon>Bacteria</taxon>
        <taxon>Bacillati</taxon>
        <taxon>Bacillota</taxon>
        <taxon>Bacilli</taxon>
        <taxon>Bacillales</taxon>
        <taxon>Bacillaceae</taxon>
        <taxon>Alkalihalophilus</taxon>
    </lineage>
</organism>
<protein>
    <submittedName>
        <fullName evidence="3">Uncharacterized protein</fullName>
    </submittedName>
</protein>
<feature type="transmembrane region" description="Helical" evidence="2">
    <location>
        <begin position="85"/>
        <end position="107"/>
    </location>
</feature>
<name>A0AAJ2KXF7_ALKPS</name>
<proteinExistence type="predicted"/>
<keyword evidence="2" id="KW-0472">Membrane</keyword>
<evidence type="ECO:0000256" key="1">
    <source>
        <dbReference type="SAM" id="Coils"/>
    </source>
</evidence>
<dbReference type="Proteomes" id="UP001285636">
    <property type="component" value="Unassembled WGS sequence"/>
</dbReference>
<evidence type="ECO:0000313" key="3">
    <source>
        <dbReference type="EMBL" id="MDV2884851.1"/>
    </source>
</evidence>
<accession>A0AAJ2KXF7</accession>
<dbReference type="RefSeq" id="WP_331377398.1">
    <property type="nucleotide sequence ID" value="NZ_CP144224.1"/>
</dbReference>
<dbReference type="EMBL" id="JAWJAY010000001">
    <property type="protein sequence ID" value="MDV2884851.1"/>
    <property type="molecule type" value="Genomic_DNA"/>
</dbReference>
<feature type="transmembrane region" description="Helical" evidence="2">
    <location>
        <begin position="52"/>
        <end position="73"/>
    </location>
</feature>
<keyword evidence="1" id="KW-0175">Coiled coil</keyword>
<dbReference type="AlphaFoldDB" id="A0AAJ2KXF7"/>